<gene>
    <name evidence="5" type="ORF">J5V96_08955</name>
</gene>
<dbReference type="InterPro" id="IPR015421">
    <property type="entry name" value="PyrdxlP-dep_Trfase_major"/>
</dbReference>
<dbReference type="GO" id="GO:0008483">
    <property type="term" value="F:transaminase activity"/>
    <property type="evidence" value="ECO:0007669"/>
    <property type="project" value="UniProtKB-KW"/>
</dbReference>
<evidence type="ECO:0000313" key="5">
    <source>
        <dbReference type="EMBL" id="MBO3663644.1"/>
    </source>
</evidence>
<dbReference type="InterPro" id="IPR015422">
    <property type="entry name" value="PyrdxlP-dep_Trfase_small"/>
</dbReference>
<evidence type="ECO:0000256" key="2">
    <source>
        <dbReference type="ARBA" id="ARBA00022898"/>
    </source>
</evidence>
<dbReference type="GO" id="GO:0030170">
    <property type="term" value="F:pyridoxal phosphate binding"/>
    <property type="evidence" value="ECO:0007669"/>
    <property type="project" value="InterPro"/>
</dbReference>
<reference evidence="5" key="1">
    <citation type="submission" date="2021-03" db="EMBL/GenBank/DDBJ databases">
        <title>Microbacterium sp. nov., a novel actinobacterium isolated from cow dung.</title>
        <authorList>
            <person name="Zhang L."/>
        </authorList>
    </citation>
    <scope>NUCLEOTIDE SEQUENCE</scope>
    <source>
        <strain evidence="5">NEAU-LLB</strain>
    </source>
</reference>
<feature type="region of interest" description="Disordered" evidence="3">
    <location>
        <begin position="534"/>
        <end position="590"/>
    </location>
</feature>
<sequence>MPSTSTVHSMYAARGAELYDRIVADDTSEVREIIRTIARGSDRVLELASGSGRLTVPLLRVARDVTAVDISPDLTAMLRARVTDDARLQLVVADILAWDSEERFDKVVLGTTSISLFDRADRARLFARVRRWLAEDGSFVLSLRTPPLADDGQAVHDIGGGLRIREEIDSERGILSTTLTEDGDASEHTVRTHLLSRPQLVDELHAAGFTVTAQHPVGLRGHDDRIGDYAVLVASVSSPSEADSPPVRGTSAYLEFFLPPSRFGEIEADGAEGVTVSFSDGSTAIDAISGLWNVPLGYGSRAIADAVHQVNLQASALPIFRRGSTSARQAAERLREYAGADRYESVFFATSGSSALDAVVKLSRQVQKLVHGARRRRVVSLVGSYHGITSTAMALSGAYLYQDVYDVDERLHIKIPYDDVDALRRVARRFGEEIAAIVMEPVLGSGALPLPTAMLHEVARLREQRGFLVVADEVATGFYRTGVRVSRALSGRSHRTCSCSAKRSPTAPRRRPPCCSPRRSAACFGVMTTCSGMARRRQDRPSRARRSWRPSTSWRESARSRSPTLCRRSWMRSSTPWRASARGSSPRDAA</sequence>
<evidence type="ECO:0000256" key="3">
    <source>
        <dbReference type="SAM" id="MobiDB-lite"/>
    </source>
</evidence>
<dbReference type="Proteomes" id="UP000680132">
    <property type="component" value="Unassembled WGS sequence"/>
</dbReference>
<protein>
    <submittedName>
        <fullName evidence="5">Aminotransferase class III-fold pyridoxal phosphate-dependent enzyme</fullName>
    </submittedName>
</protein>
<accession>A0A939TU46</accession>
<dbReference type="PANTHER" id="PTHR43094:SF1">
    <property type="entry name" value="AMINOTRANSFERASE CLASS-III"/>
    <property type="match status" value="1"/>
</dbReference>
<dbReference type="Gene3D" id="3.40.50.150">
    <property type="entry name" value="Vaccinia Virus protein VP39"/>
    <property type="match status" value="1"/>
</dbReference>
<dbReference type="EMBL" id="JAGFOA010000003">
    <property type="protein sequence ID" value="MBO3663644.1"/>
    <property type="molecule type" value="Genomic_DNA"/>
</dbReference>
<dbReference type="Gene3D" id="3.90.1150.10">
    <property type="entry name" value="Aspartate Aminotransferase, domain 1"/>
    <property type="match status" value="1"/>
</dbReference>
<dbReference type="InterPro" id="IPR015424">
    <property type="entry name" value="PyrdxlP-dep_Trfase"/>
</dbReference>
<feature type="compositionally biased region" description="Basic residues" evidence="3">
    <location>
        <begin position="534"/>
        <end position="548"/>
    </location>
</feature>
<comment type="similarity">
    <text evidence="1">Belongs to the class-III pyridoxal-phosphate-dependent aminotransferase family.</text>
</comment>
<name>A0A939TU46_9MICO</name>
<dbReference type="SUPFAM" id="SSF53383">
    <property type="entry name" value="PLP-dependent transferases"/>
    <property type="match status" value="1"/>
</dbReference>
<dbReference type="AlphaFoldDB" id="A0A939TU46"/>
<keyword evidence="5" id="KW-0032">Aminotransferase</keyword>
<evidence type="ECO:0000259" key="4">
    <source>
        <dbReference type="Pfam" id="PF13649"/>
    </source>
</evidence>
<dbReference type="Pfam" id="PF13649">
    <property type="entry name" value="Methyltransf_25"/>
    <property type="match status" value="1"/>
</dbReference>
<keyword evidence="2" id="KW-0663">Pyridoxal phosphate</keyword>
<proteinExistence type="inferred from homology"/>
<evidence type="ECO:0000256" key="1">
    <source>
        <dbReference type="ARBA" id="ARBA00008954"/>
    </source>
</evidence>
<dbReference type="Pfam" id="PF00202">
    <property type="entry name" value="Aminotran_3"/>
    <property type="match status" value="1"/>
</dbReference>
<keyword evidence="5" id="KW-0808">Transferase</keyword>
<dbReference type="NCBIfam" id="NF041820">
    <property type="entry name" value="daptide_MTase"/>
    <property type="match status" value="1"/>
</dbReference>
<comment type="caution">
    <text evidence="5">The sequence shown here is derived from an EMBL/GenBank/DDBJ whole genome shotgun (WGS) entry which is preliminary data.</text>
</comment>
<organism evidence="5 6">
    <name type="scientific">Microbacterium stercoris</name>
    <dbReference type="NCBI Taxonomy" id="2820289"/>
    <lineage>
        <taxon>Bacteria</taxon>
        <taxon>Bacillati</taxon>
        <taxon>Actinomycetota</taxon>
        <taxon>Actinomycetes</taxon>
        <taxon>Micrococcales</taxon>
        <taxon>Microbacteriaceae</taxon>
        <taxon>Microbacterium</taxon>
    </lineage>
</organism>
<keyword evidence="6" id="KW-1185">Reference proteome</keyword>
<feature type="domain" description="Methyltransferase" evidence="4">
    <location>
        <begin position="44"/>
        <end position="137"/>
    </location>
</feature>
<dbReference type="InterPro" id="IPR041698">
    <property type="entry name" value="Methyltransf_25"/>
</dbReference>
<dbReference type="InterPro" id="IPR005814">
    <property type="entry name" value="Aminotrans_3"/>
</dbReference>
<dbReference type="SUPFAM" id="SSF53335">
    <property type="entry name" value="S-adenosyl-L-methionine-dependent methyltransferases"/>
    <property type="match status" value="1"/>
</dbReference>
<dbReference type="InterPro" id="IPR029063">
    <property type="entry name" value="SAM-dependent_MTases_sf"/>
</dbReference>
<evidence type="ECO:0000313" key="6">
    <source>
        <dbReference type="Proteomes" id="UP000680132"/>
    </source>
</evidence>
<dbReference type="InterPro" id="IPR049690">
    <property type="entry name" value="Daptide_MTase"/>
</dbReference>
<dbReference type="PANTHER" id="PTHR43094">
    <property type="entry name" value="AMINOTRANSFERASE"/>
    <property type="match status" value="1"/>
</dbReference>
<dbReference type="CDD" id="cd02440">
    <property type="entry name" value="AdoMet_MTases"/>
    <property type="match status" value="1"/>
</dbReference>
<dbReference type="Gene3D" id="3.40.640.10">
    <property type="entry name" value="Type I PLP-dependent aspartate aminotransferase-like (Major domain)"/>
    <property type="match status" value="1"/>
</dbReference>